<evidence type="ECO:0000256" key="1">
    <source>
        <dbReference type="ARBA" id="ARBA00012528"/>
    </source>
</evidence>
<sequence>MRNGKPSLHRLLVSATLSMALLTLLLAGALLASDLQSALERRRQVYDALLDTFTSVYMQAQLDRDRALLDALSGQIPRARVRAGEPALSPEWAPLLETLKAGGEHVYFYNVRSGDIDAYPAWTKPPGFVAADRPWAAWLDPQTPGETAWVGPYPEFSSRKQVTTTVRRVRDGDGTLLGLLMVDLAISPVEQALERAVGTTPTALMIYGRDGQRIAAANPQRLPLNAGLLRQADTSANLVQALRHGMVVYRQLPPPAWDIVLYTPAAEVRHALLKAAPRYLFGLFGLLALWLVGFWLFRRIFVREQAMLSAAMAALTQGALPPEPLIRRNQTWFVGEQLGVIQRVARELDDAKRASQQDVLTGLANRRAFDADFARRWQVGAPFWLLAIDIDHFKQLNDRYGHLFGDTVLQRLGAALQEGETALALYRTGGDELMALVDGEADVAALLDRMLARVGALQWRERGLVVSVSIGAAALPEAAHAEALLQLADERLYQSKHAGRGRATWQPAAQPA</sequence>
<dbReference type="EMBL" id="STGJ01000007">
    <property type="protein sequence ID" value="TIC83427.1"/>
    <property type="molecule type" value="Genomic_DNA"/>
</dbReference>
<dbReference type="SUPFAM" id="SSF55073">
    <property type="entry name" value="Nucleotide cyclase"/>
    <property type="match status" value="1"/>
</dbReference>
<organism evidence="5 6">
    <name type="scientific">Crenobacter intestini</name>
    <dbReference type="NCBI Taxonomy" id="2563443"/>
    <lineage>
        <taxon>Bacteria</taxon>
        <taxon>Pseudomonadati</taxon>
        <taxon>Pseudomonadota</taxon>
        <taxon>Betaproteobacteria</taxon>
        <taxon>Neisseriales</taxon>
        <taxon>Neisseriaceae</taxon>
        <taxon>Crenobacter</taxon>
    </lineage>
</organism>
<dbReference type="Gene3D" id="3.30.450.20">
    <property type="entry name" value="PAS domain"/>
    <property type="match status" value="2"/>
</dbReference>
<dbReference type="Gene3D" id="3.30.70.270">
    <property type="match status" value="1"/>
</dbReference>
<dbReference type="AlphaFoldDB" id="A0A4T0UX20"/>
<dbReference type="RefSeq" id="WP_136552646.1">
    <property type="nucleotide sequence ID" value="NZ_STGJ01000007.1"/>
</dbReference>
<dbReference type="Pfam" id="PF00990">
    <property type="entry name" value="GGDEF"/>
    <property type="match status" value="1"/>
</dbReference>
<dbReference type="GO" id="GO:0052621">
    <property type="term" value="F:diguanylate cyclase activity"/>
    <property type="evidence" value="ECO:0007669"/>
    <property type="project" value="UniProtKB-EC"/>
</dbReference>
<dbReference type="PANTHER" id="PTHR45138">
    <property type="entry name" value="REGULATORY COMPONENTS OF SENSORY TRANSDUCTION SYSTEM"/>
    <property type="match status" value="1"/>
</dbReference>
<keyword evidence="3" id="KW-0812">Transmembrane</keyword>
<dbReference type="CDD" id="cd01949">
    <property type="entry name" value="GGDEF"/>
    <property type="match status" value="1"/>
</dbReference>
<dbReference type="PANTHER" id="PTHR45138:SF9">
    <property type="entry name" value="DIGUANYLATE CYCLASE DGCM-RELATED"/>
    <property type="match status" value="1"/>
</dbReference>
<comment type="catalytic activity">
    <reaction evidence="2">
        <text>2 GTP = 3',3'-c-di-GMP + 2 diphosphate</text>
        <dbReference type="Rhea" id="RHEA:24898"/>
        <dbReference type="ChEBI" id="CHEBI:33019"/>
        <dbReference type="ChEBI" id="CHEBI:37565"/>
        <dbReference type="ChEBI" id="CHEBI:58805"/>
        <dbReference type="EC" id="2.7.7.65"/>
    </reaction>
</comment>
<feature type="transmembrane region" description="Helical" evidence="3">
    <location>
        <begin position="279"/>
        <end position="297"/>
    </location>
</feature>
<evidence type="ECO:0000313" key="5">
    <source>
        <dbReference type="EMBL" id="TIC83427.1"/>
    </source>
</evidence>
<dbReference type="PROSITE" id="PS50887">
    <property type="entry name" value="GGDEF"/>
    <property type="match status" value="1"/>
</dbReference>
<dbReference type="GO" id="GO:1902201">
    <property type="term" value="P:negative regulation of bacterial-type flagellum-dependent cell motility"/>
    <property type="evidence" value="ECO:0007669"/>
    <property type="project" value="TreeGrafter"/>
</dbReference>
<keyword evidence="3" id="KW-1133">Transmembrane helix</keyword>
<dbReference type="InterPro" id="IPR029787">
    <property type="entry name" value="Nucleotide_cyclase"/>
</dbReference>
<reference evidence="5 6" key="1">
    <citation type="submission" date="2019-04" db="EMBL/GenBank/DDBJ databases">
        <title>Crenobacter sp. nov.</title>
        <authorList>
            <person name="Shi S."/>
        </authorList>
    </citation>
    <scope>NUCLEOTIDE SEQUENCE [LARGE SCALE GENOMIC DNA]</scope>
    <source>
        <strain evidence="5 6">GY 70310</strain>
    </source>
</reference>
<dbReference type="CDD" id="cd18773">
    <property type="entry name" value="PDC1_HK_sensor"/>
    <property type="match status" value="1"/>
</dbReference>
<dbReference type="EC" id="2.7.7.65" evidence="1"/>
<evidence type="ECO:0000313" key="6">
    <source>
        <dbReference type="Proteomes" id="UP000308891"/>
    </source>
</evidence>
<evidence type="ECO:0000256" key="3">
    <source>
        <dbReference type="SAM" id="Phobius"/>
    </source>
</evidence>
<dbReference type="GO" id="GO:0005886">
    <property type="term" value="C:plasma membrane"/>
    <property type="evidence" value="ECO:0007669"/>
    <property type="project" value="TreeGrafter"/>
</dbReference>
<accession>A0A4T0UX20</accession>
<dbReference type="InterPro" id="IPR043128">
    <property type="entry name" value="Rev_trsase/Diguanyl_cyclase"/>
</dbReference>
<dbReference type="GO" id="GO:0043709">
    <property type="term" value="P:cell adhesion involved in single-species biofilm formation"/>
    <property type="evidence" value="ECO:0007669"/>
    <property type="project" value="TreeGrafter"/>
</dbReference>
<comment type="caution">
    <text evidence="5">The sequence shown here is derived from an EMBL/GenBank/DDBJ whole genome shotgun (WGS) entry which is preliminary data.</text>
</comment>
<evidence type="ECO:0000259" key="4">
    <source>
        <dbReference type="PROSITE" id="PS50887"/>
    </source>
</evidence>
<dbReference type="NCBIfam" id="TIGR00254">
    <property type="entry name" value="GGDEF"/>
    <property type="match status" value="1"/>
</dbReference>
<dbReference type="InterPro" id="IPR000160">
    <property type="entry name" value="GGDEF_dom"/>
</dbReference>
<keyword evidence="3" id="KW-0472">Membrane</keyword>
<proteinExistence type="predicted"/>
<name>A0A4T0UX20_9NEIS</name>
<dbReference type="SMART" id="SM00267">
    <property type="entry name" value="GGDEF"/>
    <property type="match status" value="1"/>
</dbReference>
<dbReference type="OrthoDB" id="8522032at2"/>
<feature type="domain" description="GGDEF" evidence="4">
    <location>
        <begin position="381"/>
        <end position="508"/>
    </location>
</feature>
<dbReference type="Proteomes" id="UP000308891">
    <property type="component" value="Unassembled WGS sequence"/>
</dbReference>
<keyword evidence="6" id="KW-1185">Reference proteome</keyword>
<dbReference type="InterPro" id="IPR050469">
    <property type="entry name" value="Diguanylate_Cyclase"/>
</dbReference>
<gene>
    <name evidence="5" type="ORF">E5K04_07665</name>
</gene>
<protein>
    <recommendedName>
        <fullName evidence="1">diguanylate cyclase</fullName>
        <ecNumber evidence="1">2.7.7.65</ecNumber>
    </recommendedName>
</protein>
<evidence type="ECO:0000256" key="2">
    <source>
        <dbReference type="ARBA" id="ARBA00034247"/>
    </source>
</evidence>